<evidence type="ECO:0000256" key="6">
    <source>
        <dbReference type="PIRNR" id="PIRNR000441"/>
    </source>
</evidence>
<dbReference type="SUPFAM" id="SSF51161">
    <property type="entry name" value="Trimeric LpxA-like enzymes"/>
    <property type="match status" value="1"/>
</dbReference>
<dbReference type="Gene3D" id="2.160.10.10">
    <property type="entry name" value="Hexapeptide repeat proteins"/>
    <property type="match status" value="1"/>
</dbReference>
<accession>A0A4Q7NPV7</accession>
<dbReference type="EC" id="2.3.1.30" evidence="6"/>
<evidence type="ECO:0000256" key="3">
    <source>
        <dbReference type="ARBA" id="ARBA00022679"/>
    </source>
</evidence>
<dbReference type="InterPro" id="IPR045304">
    <property type="entry name" value="LbH_SAT"/>
</dbReference>
<dbReference type="GO" id="GO:0006535">
    <property type="term" value="P:cysteine biosynthetic process from serine"/>
    <property type="evidence" value="ECO:0007669"/>
    <property type="project" value="InterPro"/>
</dbReference>
<dbReference type="GO" id="GO:0009001">
    <property type="term" value="F:serine O-acetyltransferase activity"/>
    <property type="evidence" value="ECO:0007669"/>
    <property type="project" value="UniProtKB-EC"/>
</dbReference>
<keyword evidence="3 6" id="KW-0808">Transferase</keyword>
<reference evidence="7 8" key="1">
    <citation type="submission" date="2019-02" db="EMBL/GenBank/DDBJ databases">
        <title>Genomic Encyclopedia of Type Strains, Phase IV (KMG-IV): sequencing the most valuable type-strain genomes for metagenomic binning, comparative biology and taxonomic classification.</title>
        <authorList>
            <person name="Goeker M."/>
        </authorList>
    </citation>
    <scope>NUCLEOTIDE SEQUENCE [LARGE SCALE GENOMIC DNA]</scope>
    <source>
        <strain evidence="7 8">DSM 45622</strain>
    </source>
</reference>
<evidence type="ECO:0000256" key="4">
    <source>
        <dbReference type="ARBA" id="ARBA00022737"/>
    </source>
</evidence>
<dbReference type="PROSITE" id="PS00101">
    <property type="entry name" value="HEXAPEP_TRANSFERASES"/>
    <property type="match status" value="1"/>
</dbReference>
<keyword evidence="4" id="KW-0677">Repeat</keyword>
<proteinExistence type="inferred from homology"/>
<comment type="caution">
    <text evidence="7">The sequence shown here is derived from an EMBL/GenBank/DDBJ whole genome shotgun (WGS) entry which is preliminary data.</text>
</comment>
<dbReference type="AlphaFoldDB" id="A0A4Q7NPV7"/>
<sequence>MIGRWQDLREHVQADLGRYRGNVLRTLVTEPQTRWLVRLRVTEWWCNTRRSPLGRAVGVLLRLRFIAHSRRMGYTIPLNIVDAGLRLPHYGTIAVSGGARVGRNCQILHGVTLAGTAKGAPVLEDDVFVGPGATVLGPVRVGAGALIGANSLVTKDVPAGATVLASPAEPRVLDLRRAPAVSS</sequence>
<dbReference type="InterPro" id="IPR018357">
    <property type="entry name" value="Hexapep_transf_CS"/>
</dbReference>
<evidence type="ECO:0000313" key="8">
    <source>
        <dbReference type="Proteomes" id="UP000293638"/>
    </source>
</evidence>
<dbReference type="GO" id="GO:0005737">
    <property type="term" value="C:cytoplasm"/>
    <property type="evidence" value="ECO:0007669"/>
    <property type="project" value="InterPro"/>
</dbReference>
<gene>
    <name evidence="7" type="ORF">EV189_2790</name>
</gene>
<dbReference type="Pfam" id="PF00132">
    <property type="entry name" value="Hexapep"/>
    <property type="match status" value="1"/>
</dbReference>
<name>A0A4Q7NPV7_9ACTN</name>
<dbReference type="InterPro" id="IPR011004">
    <property type="entry name" value="Trimer_LpxA-like_sf"/>
</dbReference>
<organism evidence="7 8">
    <name type="scientific">Motilibacter rhizosphaerae</name>
    <dbReference type="NCBI Taxonomy" id="598652"/>
    <lineage>
        <taxon>Bacteria</taxon>
        <taxon>Bacillati</taxon>
        <taxon>Actinomycetota</taxon>
        <taxon>Actinomycetes</taxon>
        <taxon>Motilibacterales</taxon>
        <taxon>Motilibacteraceae</taxon>
        <taxon>Motilibacter</taxon>
    </lineage>
</organism>
<evidence type="ECO:0000313" key="7">
    <source>
        <dbReference type="EMBL" id="RZS87364.1"/>
    </source>
</evidence>
<dbReference type="Proteomes" id="UP000293638">
    <property type="component" value="Unassembled WGS sequence"/>
</dbReference>
<comment type="similarity">
    <text evidence="1 6">Belongs to the transferase hexapeptide repeat family.</text>
</comment>
<dbReference type="InterPro" id="IPR001451">
    <property type="entry name" value="Hexapep"/>
</dbReference>
<keyword evidence="5 6" id="KW-0012">Acyltransferase</keyword>
<dbReference type="InterPro" id="IPR005881">
    <property type="entry name" value="Ser_O-AcTrfase"/>
</dbReference>
<dbReference type="PANTHER" id="PTHR42811">
    <property type="entry name" value="SERINE ACETYLTRANSFERASE"/>
    <property type="match status" value="1"/>
</dbReference>
<evidence type="ECO:0000256" key="2">
    <source>
        <dbReference type="ARBA" id="ARBA00018522"/>
    </source>
</evidence>
<evidence type="ECO:0000256" key="5">
    <source>
        <dbReference type="ARBA" id="ARBA00023315"/>
    </source>
</evidence>
<dbReference type="PIRSF" id="PIRSF000441">
    <property type="entry name" value="CysE"/>
    <property type="match status" value="1"/>
</dbReference>
<dbReference type="CDD" id="cd03354">
    <property type="entry name" value="LbH_SAT"/>
    <property type="match status" value="1"/>
</dbReference>
<evidence type="ECO:0000256" key="1">
    <source>
        <dbReference type="ARBA" id="ARBA00007274"/>
    </source>
</evidence>
<comment type="catalytic activity">
    <reaction evidence="6">
        <text>L-serine + acetyl-CoA = O-acetyl-L-serine + CoA</text>
        <dbReference type="Rhea" id="RHEA:24560"/>
        <dbReference type="ChEBI" id="CHEBI:33384"/>
        <dbReference type="ChEBI" id="CHEBI:57287"/>
        <dbReference type="ChEBI" id="CHEBI:57288"/>
        <dbReference type="ChEBI" id="CHEBI:58340"/>
        <dbReference type="EC" id="2.3.1.30"/>
    </reaction>
</comment>
<keyword evidence="8" id="KW-1185">Reference proteome</keyword>
<dbReference type="EMBL" id="SGXD01000003">
    <property type="protein sequence ID" value="RZS87364.1"/>
    <property type="molecule type" value="Genomic_DNA"/>
</dbReference>
<protein>
    <recommendedName>
        <fullName evidence="2 6">Serine acetyltransferase</fullName>
        <ecNumber evidence="6">2.3.1.30</ecNumber>
    </recommendedName>
</protein>